<keyword evidence="3" id="KW-1185">Reference proteome</keyword>
<reference evidence="2 3" key="1">
    <citation type="submission" date="2024-09" db="EMBL/GenBank/DDBJ databases">
        <authorList>
            <person name="Sun Q."/>
            <person name="Mori K."/>
        </authorList>
    </citation>
    <scope>NUCLEOTIDE SEQUENCE [LARGE SCALE GENOMIC DNA]</scope>
    <source>
        <strain evidence="2 3">JCM 11683</strain>
    </source>
</reference>
<evidence type="ECO:0000313" key="2">
    <source>
        <dbReference type="EMBL" id="MFB9776115.1"/>
    </source>
</evidence>
<sequence length="56" mass="6259">MAFKDAYDKTTGRKVGRVPEQWFGIFKNLRETPKAVAEQAADRTASKADSNKKGDK</sequence>
<organism evidence="2 3">
    <name type="scientific">Brevibacterium otitidis</name>
    <dbReference type="NCBI Taxonomy" id="53364"/>
    <lineage>
        <taxon>Bacteria</taxon>
        <taxon>Bacillati</taxon>
        <taxon>Actinomycetota</taxon>
        <taxon>Actinomycetes</taxon>
        <taxon>Micrococcales</taxon>
        <taxon>Brevibacteriaceae</taxon>
        <taxon>Brevibacterium</taxon>
    </lineage>
</organism>
<proteinExistence type="predicted"/>
<feature type="compositionally biased region" description="Basic and acidic residues" evidence="1">
    <location>
        <begin position="40"/>
        <end position="56"/>
    </location>
</feature>
<dbReference type="Proteomes" id="UP001589707">
    <property type="component" value="Unassembled WGS sequence"/>
</dbReference>
<accession>A0ABV5X0Z0</accession>
<protein>
    <submittedName>
        <fullName evidence="2">Uncharacterized protein</fullName>
    </submittedName>
</protein>
<name>A0ABV5X0Z0_9MICO</name>
<dbReference type="RefSeq" id="WP_376839799.1">
    <property type="nucleotide sequence ID" value="NZ_JBHMAU010000046.1"/>
</dbReference>
<feature type="region of interest" description="Disordered" evidence="1">
    <location>
        <begin position="34"/>
        <end position="56"/>
    </location>
</feature>
<evidence type="ECO:0000313" key="3">
    <source>
        <dbReference type="Proteomes" id="UP001589707"/>
    </source>
</evidence>
<dbReference type="EMBL" id="JBHMAU010000046">
    <property type="protein sequence ID" value="MFB9776115.1"/>
    <property type="molecule type" value="Genomic_DNA"/>
</dbReference>
<comment type="caution">
    <text evidence="2">The sequence shown here is derived from an EMBL/GenBank/DDBJ whole genome shotgun (WGS) entry which is preliminary data.</text>
</comment>
<gene>
    <name evidence="2" type="ORF">ACFFN1_06825</name>
</gene>
<evidence type="ECO:0000256" key="1">
    <source>
        <dbReference type="SAM" id="MobiDB-lite"/>
    </source>
</evidence>